<dbReference type="HOGENOM" id="CLU_2684337_0_0_9"/>
<dbReference type="RefSeq" id="WP_042218224.1">
    <property type="nucleotide sequence ID" value="NZ_CP009285.1"/>
</dbReference>
<dbReference type="EMBL" id="CP009285">
    <property type="protein sequence ID" value="AIQ61410.1"/>
    <property type="molecule type" value="Genomic_DNA"/>
</dbReference>
<protein>
    <submittedName>
        <fullName evidence="2">Uncharacterized protein</fullName>
    </submittedName>
</protein>
<keyword evidence="1" id="KW-1133">Transmembrane helix</keyword>
<evidence type="ECO:0000256" key="1">
    <source>
        <dbReference type="SAM" id="Phobius"/>
    </source>
</evidence>
<reference evidence="2" key="1">
    <citation type="submission" date="2014-08" db="EMBL/GenBank/DDBJ databases">
        <title>Comparative genomics of the Paenibacillus odorifer group.</title>
        <authorList>
            <person name="den Bakker H.C."/>
            <person name="Tsai Y.-C.Y.-C."/>
            <person name="Martin N."/>
            <person name="Korlach J."/>
            <person name="Wiedmann M."/>
        </authorList>
    </citation>
    <scope>NUCLEOTIDE SEQUENCE [LARGE SCALE GENOMIC DNA]</scope>
    <source>
        <strain evidence="2">DSM 13188</strain>
    </source>
</reference>
<dbReference type="AlphaFoldDB" id="A0A089LMY1"/>
<name>A0A089LMY1_PAEBO</name>
<proteinExistence type="predicted"/>
<dbReference type="Proteomes" id="UP000029518">
    <property type="component" value="Chromosome"/>
</dbReference>
<keyword evidence="1" id="KW-0472">Membrane</keyword>
<dbReference type="OrthoDB" id="2664650at2"/>
<sequence length="74" mass="8085">MKSASFSRHMTRMALIGLGIGFIMFLLTQSGVFEIPIVVGTTSYEGMTSSLMLLTGFPILLSLLGLILYGVRKR</sequence>
<keyword evidence="1" id="KW-0812">Transmembrane</keyword>
<dbReference type="KEGG" id="pbd:PBOR_34285"/>
<keyword evidence="3" id="KW-1185">Reference proteome</keyword>
<evidence type="ECO:0000313" key="3">
    <source>
        <dbReference type="Proteomes" id="UP000029518"/>
    </source>
</evidence>
<evidence type="ECO:0000313" key="2">
    <source>
        <dbReference type="EMBL" id="AIQ61410.1"/>
    </source>
</evidence>
<organism evidence="2 3">
    <name type="scientific">Paenibacillus borealis</name>
    <dbReference type="NCBI Taxonomy" id="160799"/>
    <lineage>
        <taxon>Bacteria</taxon>
        <taxon>Bacillati</taxon>
        <taxon>Bacillota</taxon>
        <taxon>Bacilli</taxon>
        <taxon>Bacillales</taxon>
        <taxon>Paenibacillaceae</taxon>
        <taxon>Paenibacillus</taxon>
    </lineage>
</organism>
<accession>A0A089LMY1</accession>
<gene>
    <name evidence="2" type="ORF">PBOR_34285</name>
</gene>
<feature type="transmembrane region" description="Helical" evidence="1">
    <location>
        <begin position="50"/>
        <end position="71"/>
    </location>
</feature>